<keyword evidence="8" id="KW-1185">Reference proteome</keyword>
<protein>
    <submittedName>
        <fullName evidence="7">Cytochrome P450 monooxygenase</fullName>
    </submittedName>
</protein>
<gene>
    <name evidence="7" type="ORF">B0J12DRAFT_627834</name>
</gene>
<keyword evidence="5 7" id="KW-0503">Monooxygenase</keyword>
<evidence type="ECO:0000256" key="5">
    <source>
        <dbReference type="RuleBase" id="RU000461"/>
    </source>
</evidence>
<dbReference type="Proteomes" id="UP000774617">
    <property type="component" value="Unassembled WGS sequence"/>
</dbReference>
<keyword evidence="6" id="KW-1133">Transmembrane helix</keyword>
<dbReference type="InterPro" id="IPR017972">
    <property type="entry name" value="Cyt_P450_CS"/>
</dbReference>
<keyword evidence="3 5" id="KW-0479">Metal-binding</keyword>
<dbReference type="PROSITE" id="PS00086">
    <property type="entry name" value="CYTOCHROME_P450"/>
    <property type="match status" value="1"/>
</dbReference>
<dbReference type="InterPro" id="IPR050121">
    <property type="entry name" value="Cytochrome_P450_monoxygenase"/>
</dbReference>
<proteinExistence type="inferred from homology"/>
<evidence type="ECO:0000313" key="7">
    <source>
        <dbReference type="EMBL" id="KAH7045145.1"/>
    </source>
</evidence>
<dbReference type="CDD" id="cd11059">
    <property type="entry name" value="CYP_fungal"/>
    <property type="match status" value="1"/>
</dbReference>
<dbReference type="PANTHER" id="PTHR24305">
    <property type="entry name" value="CYTOCHROME P450"/>
    <property type="match status" value="1"/>
</dbReference>
<keyword evidence="5" id="KW-0349">Heme</keyword>
<comment type="caution">
    <text evidence="7">The sequence shown here is derived from an EMBL/GenBank/DDBJ whole genome shotgun (WGS) entry which is preliminary data.</text>
</comment>
<comment type="cofactor">
    <cofactor evidence="1">
        <name>heme</name>
        <dbReference type="ChEBI" id="CHEBI:30413"/>
    </cofactor>
</comment>
<dbReference type="InterPro" id="IPR036396">
    <property type="entry name" value="Cyt_P450_sf"/>
</dbReference>
<keyword evidence="5" id="KW-0560">Oxidoreductase</keyword>
<evidence type="ECO:0000256" key="1">
    <source>
        <dbReference type="ARBA" id="ARBA00001971"/>
    </source>
</evidence>
<dbReference type="SUPFAM" id="SSF48264">
    <property type="entry name" value="Cytochrome P450"/>
    <property type="match status" value="1"/>
</dbReference>
<evidence type="ECO:0000256" key="3">
    <source>
        <dbReference type="ARBA" id="ARBA00022723"/>
    </source>
</evidence>
<dbReference type="PANTHER" id="PTHR24305:SF166">
    <property type="entry name" value="CYTOCHROME P450 12A4, MITOCHONDRIAL-RELATED"/>
    <property type="match status" value="1"/>
</dbReference>
<keyword evidence="4 5" id="KW-0408">Iron</keyword>
<accession>A0ABQ8G7T2</accession>
<name>A0ABQ8G7T2_9PEZI</name>
<dbReference type="GO" id="GO:0004497">
    <property type="term" value="F:monooxygenase activity"/>
    <property type="evidence" value="ECO:0007669"/>
    <property type="project" value="UniProtKB-KW"/>
</dbReference>
<sequence length="536" mass="58988">MIFGGPFGALLLAIVAAVGIYRLVIYPAFFSSLSRIPAVHPIARFSSLWIIWQRYRHNEISTLHKAHRRHGPVVLIGPADISINCVKGGLKTVYLGGFGKPEWFANVFVNFGTLNMVSMEDHHSHSVRKRILSHLYSKSHILSSSALKGVMQTVVQDRFIPVLHSAAEASADVDVYSLFGGAAMDIVTGYLYGLYASTDFTTNEAERRRFHDLYFSRRGPDFWLQFPTIVSFLKKYLYIGLIPAWFTTVTEEIEAFILAMNDKAGALLSESDPTIPALPSHQPTVYAHLSSALHASAASAPSPSFCPRLSTASELMDHTIAGYEASTITLTYLSWQLSLHPSLQRALRAEILAAAATTSDESFLLPDPRTLDTLPLLHACVVETLRLHAGAPGPQPRVTPHVVGGTTLGPPGTPHCYAGIPGGVRVAASAWCLHRNEEVFPEAEEWRPERWLDGKGGLLKRAREMGRWFWAFGSGGRVCVGSHLALYQIKHVAAALYAGFETEIVDDEGIEQEDHFLAHPKGHKLIVRVKEIDLGK</sequence>
<feature type="transmembrane region" description="Helical" evidence="6">
    <location>
        <begin position="7"/>
        <end position="29"/>
    </location>
</feature>
<comment type="similarity">
    <text evidence="2 5">Belongs to the cytochrome P450 family.</text>
</comment>
<dbReference type="Pfam" id="PF00067">
    <property type="entry name" value="p450"/>
    <property type="match status" value="1"/>
</dbReference>
<evidence type="ECO:0000313" key="8">
    <source>
        <dbReference type="Proteomes" id="UP000774617"/>
    </source>
</evidence>
<evidence type="ECO:0000256" key="2">
    <source>
        <dbReference type="ARBA" id="ARBA00010617"/>
    </source>
</evidence>
<organism evidence="7 8">
    <name type="scientific">Macrophomina phaseolina</name>
    <dbReference type="NCBI Taxonomy" id="35725"/>
    <lineage>
        <taxon>Eukaryota</taxon>
        <taxon>Fungi</taxon>
        <taxon>Dikarya</taxon>
        <taxon>Ascomycota</taxon>
        <taxon>Pezizomycotina</taxon>
        <taxon>Dothideomycetes</taxon>
        <taxon>Dothideomycetes incertae sedis</taxon>
        <taxon>Botryosphaeriales</taxon>
        <taxon>Botryosphaeriaceae</taxon>
        <taxon>Macrophomina</taxon>
    </lineage>
</organism>
<dbReference type="InterPro" id="IPR001128">
    <property type="entry name" value="Cyt_P450"/>
</dbReference>
<evidence type="ECO:0000256" key="6">
    <source>
        <dbReference type="SAM" id="Phobius"/>
    </source>
</evidence>
<dbReference type="InterPro" id="IPR002403">
    <property type="entry name" value="Cyt_P450_E_grp-IV"/>
</dbReference>
<dbReference type="EMBL" id="JAGTJR010000019">
    <property type="protein sequence ID" value="KAH7045145.1"/>
    <property type="molecule type" value="Genomic_DNA"/>
</dbReference>
<dbReference type="PRINTS" id="PR00465">
    <property type="entry name" value="EP450IV"/>
</dbReference>
<dbReference type="Gene3D" id="1.10.630.10">
    <property type="entry name" value="Cytochrome P450"/>
    <property type="match status" value="1"/>
</dbReference>
<dbReference type="PRINTS" id="PR00385">
    <property type="entry name" value="P450"/>
</dbReference>
<evidence type="ECO:0000256" key="4">
    <source>
        <dbReference type="ARBA" id="ARBA00023004"/>
    </source>
</evidence>
<keyword evidence="6" id="KW-0812">Transmembrane</keyword>
<reference evidence="7 8" key="1">
    <citation type="journal article" date="2021" name="Nat. Commun.">
        <title>Genetic determinants of endophytism in the Arabidopsis root mycobiome.</title>
        <authorList>
            <person name="Mesny F."/>
            <person name="Miyauchi S."/>
            <person name="Thiergart T."/>
            <person name="Pickel B."/>
            <person name="Atanasova L."/>
            <person name="Karlsson M."/>
            <person name="Huettel B."/>
            <person name="Barry K.W."/>
            <person name="Haridas S."/>
            <person name="Chen C."/>
            <person name="Bauer D."/>
            <person name="Andreopoulos W."/>
            <person name="Pangilinan J."/>
            <person name="LaButti K."/>
            <person name="Riley R."/>
            <person name="Lipzen A."/>
            <person name="Clum A."/>
            <person name="Drula E."/>
            <person name="Henrissat B."/>
            <person name="Kohler A."/>
            <person name="Grigoriev I.V."/>
            <person name="Martin F.M."/>
            <person name="Hacquard S."/>
        </authorList>
    </citation>
    <scope>NUCLEOTIDE SEQUENCE [LARGE SCALE GENOMIC DNA]</scope>
    <source>
        <strain evidence="7 8">MPI-SDFR-AT-0080</strain>
    </source>
</reference>
<keyword evidence="6" id="KW-0472">Membrane</keyword>